<dbReference type="Proteomes" id="UP000564806">
    <property type="component" value="Unassembled WGS sequence"/>
</dbReference>
<protein>
    <submittedName>
        <fullName evidence="8">Cytochrome c biogenesis protein ResB</fullName>
    </submittedName>
</protein>
<organism evidence="8 9">
    <name type="scientific">Paenibacillus agri</name>
    <dbReference type="NCBI Taxonomy" id="2744309"/>
    <lineage>
        <taxon>Bacteria</taxon>
        <taxon>Bacillati</taxon>
        <taxon>Bacillota</taxon>
        <taxon>Bacilli</taxon>
        <taxon>Bacillales</taxon>
        <taxon>Paenibacillaceae</taxon>
        <taxon>Paenibacillus</taxon>
    </lineage>
</organism>
<keyword evidence="5 6" id="KW-0472">Membrane</keyword>
<dbReference type="InterPro" id="IPR023494">
    <property type="entry name" value="Cyt_c_bgen_Ccs1/CcsB/ResB"/>
</dbReference>
<evidence type="ECO:0000313" key="9">
    <source>
        <dbReference type="Proteomes" id="UP000564806"/>
    </source>
</evidence>
<dbReference type="Pfam" id="PF05140">
    <property type="entry name" value="ResB"/>
    <property type="match status" value="1"/>
</dbReference>
<feature type="transmembrane region" description="Helical" evidence="6">
    <location>
        <begin position="223"/>
        <end position="241"/>
    </location>
</feature>
<evidence type="ECO:0000256" key="6">
    <source>
        <dbReference type="SAM" id="Phobius"/>
    </source>
</evidence>
<keyword evidence="2 6" id="KW-0812">Transmembrane</keyword>
<comment type="caution">
    <text evidence="8">The sequence shown here is derived from an EMBL/GenBank/DDBJ whole genome shotgun (WGS) entry which is preliminary data.</text>
</comment>
<evidence type="ECO:0000313" key="8">
    <source>
        <dbReference type="EMBL" id="NUU63326.1"/>
    </source>
</evidence>
<dbReference type="PANTHER" id="PTHR31566:SF0">
    <property type="entry name" value="CYTOCHROME C BIOGENESIS PROTEIN CCS1, CHLOROPLASTIC"/>
    <property type="match status" value="1"/>
</dbReference>
<accession>A0A850ES17</accession>
<feature type="transmembrane region" description="Helical" evidence="6">
    <location>
        <begin position="130"/>
        <end position="152"/>
    </location>
</feature>
<sequence>MSGRTPLITNTKCECGHQNPVGTVLCEACGKPLDETGNSSENLEMRYDGVARRSQRSNPNVIDLVWNFFSSVKIAIYLIVLTLLGSMLGTIFPQESTFLNIDASTYYKEQYGTAGHIYYKLGLSHTYESWWFVLLLVMIGASLVICSLDRVLPLYKALTRQKIRKHRQFLTRQKVVLVTEMGEEPEEWVGRISQPLKKRGYRVITEGGALLAEKHRFSRWGPYVIHIGLIIFLLAVLARGLPGLNMDQHLAFPQGEVTPIPDTTFYLKNEKFTVEFYTEAEMPEEFRGKKVLPKLYETKAVLYECIADCGDPTRTPQLKEVAAHDIQVNSPLSYNGLKAYQFDYDLTPVLRSVQPELKNKVTGEAYGKFKLEMKNPQRSFEAGPYTLTLKEKYMDFGLNESGQPVSKTPYPNAPAFLFLIKGPGLPADGQQYFYFPKQVDKVQFQQEGINDKLGGADRFLELEVSSMQDVDFSESTAYLNVRVDRAMPFVWIGAGIVMLGLVLGFYWQHRRIWLTVQNGELILGGHTNKNWFGFRREIVSILEKVDMVVDEKSLDNGGGQA</sequence>
<name>A0A850ES17_9BACL</name>
<reference evidence="8" key="1">
    <citation type="submission" date="2020-06" db="EMBL/GenBank/DDBJ databases">
        <title>Paenibacillus sp. nov., isolated from soil.</title>
        <authorList>
            <person name="Seo Y.L."/>
        </authorList>
    </citation>
    <scope>NUCLEOTIDE SEQUENCE [LARGE SCALE GENOMIC DNA]</scope>
    <source>
        <strain evidence="8">JW14</strain>
    </source>
</reference>
<feature type="transmembrane region" description="Helical" evidence="6">
    <location>
        <begin position="74"/>
        <end position="92"/>
    </location>
</feature>
<dbReference type="EMBL" id="JABWCS010000218">
    <property type="protein sequence ID" value="NUU63326.1"/>
    <property type="molecule type" value="Genomic_DNA"/>
</dbReference>
<comment type="subcellular location">
    <subcellularLocation>
        <location evidence="1">Membrane</location>
        <topology evidence="1">Multi-pass membrane protein</topology>
    </subcellularLocation>
</comment>
<evidence type="ECO:0000256" key="2">
    <source>
        <dbReference type="ARBA" id="ARBA00022692"/>
    </source>
</evidence>
<evidence type="ECO:0000256" key="3">
    <source>
        <dbReference type="ARBA" id="ARBA00022748"/>
    </source>
</evidence>
<dbReference type="RefSeq" id="WP_175373729.1">
    <property type="nucleotide sequence ID" value="NZ_JABWCS010000218.1"/>
</dbReference>
<keyword evidence="4 6" id="KW-1133">Transmembrane helix</keyword>
<feature type="domain" description="ResB-like" evidence="7">
    <location>
        <begin position="72"/>
        <end position="538"/>
    </location>
</feature>
<dbReference type="GO" id="GO:0016020">
    <property type="term" value="C:membrane"/>
    <property type="evidence" value="ECO:0007669"/>
    <property type="project" value="UniProtKB-SubCell"/>
</dbReference>
<dbReference type="AlphaFoldDB" id="A0A850ES17"/>
<keyword evidence="9" id="KW-1185">Reference proteome</keyword>
<keyword evidence="3" id="KW-0201">Cytochrome c-type biogenesis</keyword>
<dbReference type="InterPro" id="IPR007816">
    <property type="entry name" value="ResB-like_domain"/>
</dbReference>
<feature type="transmembrane region" description="Helical" evidence="6">
    <location>
        <begin position="489"/>
        <end position="507"/>
    </location>
</feature>
<evidence type="ECO:0000256" key="4">
    <source>
        <dbReference type="ARBA" id="ARBA00022989"/>
    </source>
</evidence>
<dbReference type="PANTHER" id="PTHR31566">
    <property type="entry name" value="CYTOCHROME C BIOGENESIS PROTEIN CCS1, CHLOROPLASTIC"/>
    <property type="match status" value="1"/>
</dbReference>
<gene>
    <name evidence="8" type="ORF">HPT30_23500</name>
</gene>
<evidence type="ECO:0000256" key="1">
    <source>
        <dbReference type="ARBA" id="ARBA00004141"/>
    </source>
</evidence>
<evidence type="ECO:0000256" key="5">
    <source>
        <dbReference type="ARBA" id="ARBA00023136"/>
    </source>
</evidence>
<dbReference type="GO" id="GO:0017004">
    <property type="term" value="P:cytochrome complex assembly"/>
    <property type="evidence" value="ECO:0007669"/>
    <property type="project" value="UniProtKB-KW"/>
</dbReference>
<evidence type="ECO:0000259" key="7">
    <source>
        <dbReference type="Pfam" id="PF05140"/>
    </source>
</evidence>
<proteinExistence type="predicted"/>